<gene>
    <name evidence="1" type="ORF">GJ744_005199</name>
</gene>
<reference evidence="1" key="1">
    <citation type="submission" date="2020-02" db="EMBL/GenBank/DDBJ databases">
        <authorList>
            <person name="Palmer J.M."/>
        </authorList>
    </citation>
    <scope>NUCLEOTIDE SEQUENCE</scope>
    <source>
        <strain evidence="1">EPUS1.4</strain>
        <tissue evidence="1">Thallus</tissue>
    </source>
</reference>
<evidence type="ECO:0000313" key="2">
    <source>
        <dbReference type="Proteomes" id="UP000606974"/>
    </source>
</evidence>
<dbReference type="AlphaFoldDB" id="A0A8H7DZQ7"/>
<proteinExistence type="predicted"/>
<dbReference type="OrthoDB" id="5334845at2759"/>
<keyword evidence="2" id="KW-1185">Reference proteome</keyword>
<sequence length="123" mass="14009">MMTQDLHRMGRDFDFVNTRAPTCNEFFKLVGAVRDVKEIVTFSTWKQRALDYATAHSTSPLARIAAVLDSYTDETAAGMFKSLSVGEHVFGGIDYPAPLIDEHFVDTYLNRIYTQPNRNIEDR</sequence>
<name>A0A8H7DZQ7_9EURO</name>
<evidence type="ECO:0000313" key="1">
    <source>
        <dbReference type="EMBL" id="KAF7502738.1"/>
    </source>
</evidence>
<comment type="caution">
    <text evidence="1">The sequence shown here is derived from an EMBL/GenBank/DDBJ whole genome shotgun (WGS) entry which is preliminary data.</text>
</comment>
<organism evidence="1 2">
    <name type="scientific">Endocarpon pusillum</name>
    <dbReference type="NCBI Taxonomy" id="364733"/>
    <lineage>
        <taxon>Eukaryota</taxon>
        <taxon>Fungi</taxon>
        <taxon>Dikarya</taxon>
        <taxon>Ascomycota</taxon>
        <taxon>Pezizomycotina</taxon>
        <taxon>Eurotiomycetes</taxon>
        <taxon>Chaetothyriomycetidae</taxon>
        <taxon>Verrucariales</taxon>
        <taxon>Verrucariaceae</taxon>
        <taxon>Endocarpon</taxon>
    </lineage>
</organism>
<accession>A0A8H7DZQ7</accession>
<dbReference type="EMBL" id="JAACFV010000223">
    <property type="protein sequence ID" value="KAF7502738.1"/>
    <property type="molecule type" value="Genomic_DNA"/>
</dbReference>
<protein>
    <submittedName>
        <fullName evidence="1">Uncharacterized protein</fullName>
    </submittedName>
</protein>
<dbReference type="Proteomes" id="UP000606974">
    <property type="component" value="Unassembled WGS sequence"/>
</dbReference>